<dbReference type="Proteomes" id="UP000466345">
    <property type="component" value="Unassembled WGS sequence"/>
</dbReference>
<gene>
    <name evidence="1" type="ORF">SRB5_39750</name>
</gene>
<proteinExistence type="predicted"/>
<dbReference type="AlphaFoldDB" id="A0A7K0CK01"/>
<comment type="caution">
    <text evidence="1">The sequence shown here is derived from an EMBL/GenBank/DDBJ whole genome shotgun (WGS) entry which is preliminary data.</text>
</comment>
<evidence type="ECO:0000313" key="1">
    <source>
        <dbReference type="EMBL" id="MQY13819.1"/>
    </source>
</evidence>
<dbReference type="EMBL" id="WEGJ01000015">
    <property type="protein sequence ID" value="MQY13819.1"/>
    <property type="molecule type" value="Genomic_DNA"/>
</dbReference>
<keyword evidence="2" id="KW-1185">Reference proteome</keyword>
<evidence type="ECO:0000313" key="2">
    <source>
        <dbReference type="Proteomes" id="UP000466345"/>
    </source>
</evidence>
<sequence>MPKHPVSGPYELTSDVPDLTVTRTSVRLHGKK</sequence>
<accession>A0A7K0CK01</accession>
<reference evidence="1 2" key="1">
    <citation type="submission" date="2019-10" db="EMBL/GenBank/DDBJ databases">
        <title>Streptomyces smaragdinus sp. nov. and Streptomyces fabii sp. nov., isolated from the gut of fungus growing-termite Macrotermes natalensis.</title>
        <authorList>
            <person name="Schwitalla J."/>
            <person name="Benndorf R."/>
            <person name="Martin K."/>
            <person name="De Beer W."/>
            <person name="Kaster A.-K."/>
            <person name="Vollmers J."/>
            <person name="Poulsen M."/>
            <person name="Beemelmanns C."/>
        </authorList>
    </citation>
    <scope>NUCLEOTIDE SEQUENCE [LARGE SCALE GENOMIC DNA]</scope>
    <source>
        <strain evidence="1 2">RB5</strain>
    </source>
</reference>
<protein>
    <submittedName>
        <fullName evidence="1">Uncharacterized protein</fullName>
    </submittedName>
</protein>
<name>A0A7K0CK01_9ACTN</name>
<organism evidence="1 2">
    <name type="scientific">Streptomyces smaragdinus</name>
    <dbReference type="NCBI Taxonomy" id="2585196"/>
    <lineage>
        <taxon>Bacteria</taxon>
        <taxon>Bacillati</taxon>
        <taxon>Actinomycetota</taxon>
        <taxon>Actinomycetes</taxon>
        <taxon>Kitasatosporales</taxon>
        <taxon>Streptomycetaceae</taxon>
        <taxon>Streptomyces</taxon>
    </lineage>
</organism>